<dbReference type="Pfam" id="PF01590">
    <property type="entry name" value="GAF"/>
    <property type="match status" value="1"/>
</dbReference>
<evidence type="ECO:0000256" key="1">
    <source>
        <dbReference type="SAM" id="MobiDB-lite"/>
    </source>
</evidence>
<dbReference type="SUPFAM" id="SSF55781">
    <property type="entry name" value="GAF domain-like"/>
    <property type="match status" value="1"/>
</dbReference>
<gene>
    <name evidence="3" type="ORF">MGSAQ_000805</name>
</gene>
<dbReference type="InterPro" id="IPR029016">
    <property type="entry name" value="GAF-like_dom_sf"/>
</dbReference>
<dbReference type="GO" id="GO:0016740">
    <property type="term" value="F:transferase activity"/>
    <property type="evidence" value="ECO:0007669"/>
    <property type="project" value="UniProtKB-KW"/>
</dbReference>
<keyword evidence="3" id="KW-0670">Pyruvate</keyword>
<name>A0A1B6NWE4_9ZZZZ</name>
<evidence type="ECO:0000313" key="3">
    <source>
        <dbReference type="EMBL" id="KTF07703.1"/>
    </source>
</evidence>
<proteinExistence type="predicted"/>
<feature type="domain" description="GAF" evidence="2">
    <location>
        <begin position="27"/>
        <end position="158"/>
    </location>
</feature>
<accession>A0A1B6NWE4</accession>
<sequence>MQDRTDSDSRKLLRRLKEILAAAGGGQDRLDQITHHIADSMGTQVCSIYLFRDANTLELCATEGLRPEAVHQTRLRLGEGLVGRVPAPDATSTPPTRHPNPASASCPKPARRSFRPSSGCRSSASGERLGVLVVQCSTARQFTEDEVYGLEVVAMVLAEMTELGAFQGSNADSMPLA</sequence>
<feature type="compositionally biased region" description="Polar residues" evidence="1">
    <location>
        <begin position="115"/>
        <end position="124"/>
    </location>
</feature>
<dbReference type="AlphaFoldDB" id="A0A1B6NWE4"/>
<dbReference type="EMBL" id="AYSL01000388">
    <property type="protein sequence ID" value="KTF07703.1"/>
    <property type="molecule type" value="Genomic_DNA"/>
</dbReference>
<protein>
    <submittedName>
        <fullName evidence="3">Fused phosphoenolpyruvate-protein phosphotransferase PtsP/GAF domain protein</fullName>
    </submittedName>
</protein>
<dbReference type="InterPro" id="IPR003018">
    <property type="entry name" value="GAF"/>
</dbReference>
<comment type="caution">
    <text evidence="3">The sequence shown here is derived from an EMBL/GenBank/DDBJ whole genome shotgun (WGS) entry which is preliminary data.</text>
</comment>
<keyword evidence="3" id="KW-0808">Transferase</keyword>
<dbReference type="Gene3D" id="3.30.450.40">
    <property type="match status" value="1"/>
</dbReference>
<reference evidence="3" key="1">
    <citation type="submission" date="2013-11" db="EMBL/GenBank/DDBJ databases">
        <title>Microbial diversity, functional groups and degradation webs in Northern and Southern Mediterranean and Red Sea marine crude oil polluted sites.</title>
        <authorList>
            <person name="Daffonchio D."/>
            <person name="Mapelli F."/>
            <person name="Ferrer M."/>
            <person name="Richter M."/>
            <person name="Cherif A."/>
            <person name="Malkawi H.I."/>
            <person name="Yakimov M.M."/>
            <person name="Abdel-Fattah Y.R."/>
            <person name="Blaghen M."/>
            <person name="Golyshin P.N."/>
            <person name="Kalogerakis N."/>
            <person name="Boon N."/>
            <person name="Magagnini M."/>
            <person name="Fava F."/>
        </authorList>
    </citation>
    <scope>NUCLEOTIDE SEQUENCE</scope>
</reference>
<organism evidence="3">
    <name type="scientific">marine sediment metagenome</name>
    <dbReference type="NCBI Taxonomy" id="412755"/>
    <lineage>
        <taxon>unclassified sequences</taxon>
        <taxon>metagenomes</taxon>
        <taxon>ecological metagenomes</taxon>
    </lineage>
</organism>
<feature type="non-terminal residue" evidence="3">
    <location>
        <position position="177"/>
    </location>
</feature>
<evidence type="ECO:0000259" key="2">
    <source>
        <dbReference type="Pfam" id="PF01590"/>
    </source>
</evidence>
<feature type="region of interest" description="Disordered" evidence="1">
    <location>
        <begin position="81"/>
        <end position="124"/>
    </location>
</feature>